<dbReference type="InterPro" id="IPR006029">
    <property type="entry name" value="Neurotrans-gated_channel_TM"/>
</dbReference>
<dbReference type="Gene3D" id="2.70.170.10">
    <property type="entry name" value="Neurotransmitter-gated ion-channel ligand-binding domain"/>
    <property type="match status" value="1"/>
</dbReference>
<proteinExistence type="inferred from homology"/>
<dbReference type="PRINTS" id="PR00252">
    <property type="entry name" value="NRIONCHANNEL"/>
</dbReference>
<dbReference type="Pfam" id="PF02932">
    <property type="entry name" value="Neur_chan_memb"/>
    <property type="match status" value="1"/>
</dbReference>
<dbReference type="Gene3D" id="1.20.58.390">
    <property type="entry name" value="Neurotransmitter-gated ion-channel transmembrane domain"/>
    <property type="match status" value="1"/>
</dbReference>
<keyword evidence="6" id="KW-0732">Signal</keyword>
<feature type="domain" description="Neurotransmitter-gated ion-channel ligand-binding" evidence="12">
    <location>
        <begin position="77"/>
        <end position="278"/>
    </location>
</feature>
<evidence type="ECO:0000256" key="8">
    <source>
        <dbReference type="ARBA" id="ARBA00023065"/>
    </source>
</evidence>
<evidence type="ECO:0000259" key="13">
    <source>
        <dbReference type="Pfam" id="PF02932"/>
    </source>
</evidence>
<dbReference type="OrthoDB" id="442503at2759"/>
<dbReference type="GO" id="GO:0005886">
    <property type="term" value="C:plasma membrane"/>
    <property type="evidence" value="ECO:0007669"/>
    <property type="project" value="UniProtKB-SubCell"/>
</dbReference>
<dbReference type="PRINTS" id="PR00253">
    <property type="entry name" value="GABAARECEPTR"/>
</dbReference>
<evidence type="ECO:0000256" key="3">
    <source>
        <dbReference type="ARBA" id="ARBA00022448"/>
    </source>
</evidence>
<dbReference type="NCBIfam" id="TIGR00860">
    <property type="entry name" value="LIC"/>
    <property type="match status" value="1"/>
</dbReference>
<dbReference type="PANTHER" id="PTHR18945">
    <property type="entry name" value="NEUROTRANSMITTER GATED ION CHANNEL"/>
    <property type="match status" value="1"/>
</dbReference>
<name>A0A7M7J9W7_VARDE</name>
<dbReference type="InterPro" id="IPR006028">
    <property type="entry name" value="GABAA/Glycine_rcpt"/>
</dbReference>
<dbReference type="GO" id="GO:0005230">
    <property type="term" value="F:extracellular ligand-gated monoatomic ion channel activity"/>
    <property type="evidence" value="ECO:0007669"/>
    <property type="project" value="InterPro"/>
</dbReference>
<dbReference type="SUPFAM" id="SSF63712">
    <property type="entry name" value="Nicotinic receptor ligand binding domain-like"/>
    <property type="match status" value="1"/>
</dbReference>
<dbReference type="Proteomes" id="UP000594260">
    <property type="component" value="Unplaced"/>
</dbReference>
<evidence type="ECO:0000313" key="14">
    <source>
        <dbReference type="EnsemblMetazoa" id="XP_022648399"/>
    </source>
</evidence>
<evidence type="ECO:0000256" key="4">
    <source>
        <dbReference type="ARBA" id="ARBA00022475"/>
    </source>
</evidence>
<feature type="transmembrane region" description="Helical" evidence="11">
    <location>
        <begin position="287"/>
        <end position="304"/>
    </location>
</feature>
<feature type="domain" description="Neurotransmitter-gated ion-channel transmembrane" evidence="13">
    <location>
        <begin position="288"/>
        <end position="379"/>
    </location>
</feature>
<comment type="similarity">
    <text evidence="11">Belongs to the ligand-gated ion channel (TC 1.A.9) family.</text>
</comment>
<dbReference type="InterPro" id="IPR038050">
    <property type="entry name" value="Neuro_actylchol_rec"/>
</dbReference>
<dbReference type="InterPro" id="IPR018000">
    <property type="entry name" value="Neurotransmitter_ion_chnl_CS"/>
</dbReference>
<evidence type="ECO:0000259" key="12">
    <source>
        <dbReference type="Pfam" id="PF02931"/>
    </source>
</evidence>
<dbReference type="CDD" id="cd19049">
    <property type="entry name" value="LGIC_TM_anion"/>
    <property type="match status" value="1"/>
</dbReference>
<dbReference type="GO" id="GO:0004888">
    <property type="term" value="F:transmembrane signaling receptor activity"/>
    <property type="evidence" value="ECO:0007669"/>
    <property type="project" value="InterPro"/>
</dbReference>
<dbReference type="RefSeq" id="XP_022648399.1">
    <property type="nucleotide sequence ID" value="XM_022792664.1"/>
</dbReference>
<dbReference type="KEGG" id="vde:111244992"/>
<evidence type="ECO:0000256" key="6">
    <source>
        <dbReference type="ARBA" id="ARBA00022729"/>
    </source>
</evidence>
<dbReference type="InParanoid" id="A0A7M7J9W7"/>
<evidence type="ECO:0000256" key="10">
    <source>
        <dbReference type="ARBA" id="ARBA00023303"/>
    </source>
</evidence>
<keyword evidence="9 11" id="KW-0472">Membrane</keyword>
<dbReference type="SUPFAM" id="SSF90112">
    <property type="entry name" value="Neurotransmitter-gated ion-channel transmembrane pore"/>
    <property type="match status" value="1"/>
</dbReference>
<reference evidence="14" key="1">
    <citation type="submission" date="2021-01" db="UniProtKB">
        <authorList>
            <consortium name="EnsemblMetazoa"/>
        </authorList>
    </citation>
    <scope>IDENTIFICATION</scope>
</reference>
<comment type="subcellular location">
    <subcellularLocation>
        <location evidence="2">Cell membrane</location>
    </subcellularLocation>
    <subcellularLocation>
        <location evidence="1">Membrane</location>
        <topology evidence="1">Multi-pass membrane protein</topology>
    </subcellularLocation>
</comment>
<dbReference type="FunFam" id="2.70.170.10:FF:000065">
    <property type="entry name" value="Glutamate-gated chloride channel, putative"/>
    <property type="match status" value="1"/>
</dbReference>
<dbReference type="PROSITE" id="PS00236">
    <property type="entry name" value="NEUROTR_ION_CHANNEL"/>
    <property type="match status" value="1"/>
</dbReference>
<keyword evidence="15" id="KW-1185">Reference proteome</keyword>
<keyword evidence="5 11" id="KW-0812">Transmembrane</keyword>
<feature type="transmembrane region" description="Helical" evidence="11">
    <location>
        <begin position="429"/>
        <end position="446"/>
    </location>
</feature>
<evidence type="ECO:0000256" key="2">
    <source>
        <dbReference type="ARBA" id="ARBA00004236"/>
    </source>
</evidence>
<dbReference type="OMA" id="EMSNFRA"/>
<keyword evidence="4" id="KW-1003">Cell membrane</keyword>
<dbReference type="InterPro" id="IPR036719">
    <property type="entry name" value="Neuro-gated_channel_TM_sf"/>
</dbReference>
<evidence type="ECO:0000256" key="11">
    <source>
        <dbReference type="RuleBase" id="RU000687"/>
    </source>
</evidence>
<feature type="transmembrane region" description="Helical" evidence="11">
    <location>
        <begin position="349"/>
        <end position="372"/>
    </location>
</feature>
<dbReference type="GO" id="GO:0005254">
    <property type="term" value="F:chloride channel activity"/>
    <property type="evidence" value="ECO:0007669"/>
    <property type="project" value="UniProtKB-ARBA"/>
</dbReference>
<evidence type="ECO:0000256" key="7">
    <source>
        <dbReference type="ARBA" id="ARBA00022989"/>
    </source>
</evidence>
<comment type="caution">
    <text evidence="11">Lacks conserved residue(s) required for the propagation of feature annotation.</text>
</comment>
<sequence length="449" mass="51524">MRLASLPGVELKRGEYGSQIYFPLMVLISVTLVTEARLDGEIPHHLRRPVERYRTSYDSTPANKRQANSTIKDLDALDELLRNYDRRALPTSHLGEPTIVTSEIFIRSFGSIDPSNMDYEVDLYLRQGWQDDRFAKNAFSRALDLNDPKLVQRIWKPEVFFANAKHAEFQFVTVPNVLVRIKPTGEILYMLRLKLRFSCMMDLYRYPMDSQVCSIELASFSKTTDELQLRWASENPVMLFENMKLPQFEIENVTVSLCKEKFHIGEYSCLKAEFYLQRSLGYHMVQSYLPTILIVVISWVSFWLDVDAIPARVTLGVTTLLTISSKLFLQGAGIQSNLPPVSYVKAMDVWMGTCTSFVFSALLEFTVVNYLWRHNPVSHCIVLHNNDSNGGAMLVQAAAKGGGTESVIARSRQWDSKLQAKRIDRASRIGFPACFIVFNILYWPYYMRQ</sequence>
<dbReference type="Pfam" id="PF02931">
    <property type="entry name" value="Neur_chan_LBD"/>
    <property type="match status" value="1"/>
</dbReference>
<evidence type="ECO:0000313" key="15">
    <source>
        <dbReference type="Proteomes" id="UP000594260"/>
    </source>
</evidence>
<keyword evidence="3 11" id="KW-0813">Transport</keyword>
<protein>
    <submittedName>
        <fullName evidence="14">Uncharacterized protein</fullName>
    </submittedName>
</protein>
<dbReference type="EnsemblMetazoa" id="XM_022792664">
    <property type="protein sequence ID" value="XP_022648399"/>
    <property type="gene ID" value="LOC111244992"/>
</dbReference>
<dbReference type="InterPro" id="IPR006202">
    <property type="entry name" value="Neur_chan_lig-bd"/>
</dbReference>
<dbReference type="InterPro" id="IPR036734">
    <property type="entry name" value="Neur_chan_lig-bd_sf"/>
</dbReference>
<evidence type="ECO:0000256" key="5">
    <source>
        <dbReference type="ARBA" id="ARBA00022692"/>
    </source>
</evidence>
<keyword evidence="8 11" id="KW-0406">Ion transport</keyword>
<dbReference type="AlphaFoldDB" id="A0A7M7J9W7"/>
<keyword evidence="10 11" id="KW-0407">Ion channel</keyword>
<dbReference type="GeneID" id="111244992"/>
<dbReference type="GO" id="GO:0099095">
    <property type="term" value="F:ligand-gated monoatomic anion channel activity"/>
    <property type="evidence" value="ECO:0007669"/>
    <property type="project" value="UniProtKB-ARBA"/>
</dbReference>
<keyword evidence="7 11" id="KW-1133">Transmembrane helix</keyword>
<dbReference type="InterPro" id="IPR006201">
    <property type="entry name" value="Neur_channel"/>
</dbReference>
<organism evidence="14 15">
    <name type="scientific">Varroa destructor</name>
    <name type="common">Honeybee mite</name>
    <dbReference type="NCBI Taxonomy" id="109461"/>
    <lineage>
        <taxon>Eukaryota</taxon>
        <taxon>Metazoa</taxon>
        <taxon>Ecdysozoa</taxon>
        <taxon>Arthropoda</taxon>
        <taxon>Chelicerata</taxon>
        <taxon>Arachnida</taxon>
        <taxon>Acari</taxon>
        <taxon>Parasitiformes</taxon>
        <taxon>Mesostigmata</taxon>
        <taxon>Gamasina</taxon>
        <taxon>Dermanyssoidea</taxon>
        <taxon>Varroidae</taxon>
        <taxon>Varroa</taxon>
    </lineage>
</organism>
<evidence type="ECO:0000256" key="1">
    <source>
        <dbReference type="ARBA" id="ARBA00004141"/>
    </source>
</evidence>
<accession>A0A7M7J9W7</accession>
<evidence type="ECO:0000256" key="9">
    <source>
        <dbReference type="ARBA" id="ARBA00023136"/>
    </source>
</evidence>